<reference evidence="11" key="1">
    <citation type="submission" date="2020-07" db="EMBL/GenBank/DDBJ databases">
        <title>Huge and variable diversity of episymbiotic CPR bacteria and DPANN archaea in groundwater ecosystems.</title>
        <authorList>
            <person name="He C.Y."/>
            <person name="Keren R."/>
            <person name="Whittaker M."/>
            <person name="Farag I.F."/>
            <person name="Doudna J."/>
            <person name="Cate J.H.D."/>
            <person name="Banfield J.F."/>
        </authorList>
    </citation>
    <scope>NUCLEOTIDE SEQUENCE</scope>
    <source>
        <strain evidence="11">NC_groundwater_17_Pr7_B-0.1um_64_12</strain>
    </source>
</reference>
<dbReference type="InterPro" id="IPR003664">
    <property type="entry name" value="FA_synthesis"/>
</dbReference>
<dbReference type="Proteomes" id="UP000727962">
    <property type="component" value="Unassembled WGS sequence"/>
</dbReference>
<protein>
    <recommendedName>
        <fullName evidence="8 10">Phosphate acyltransferase</fullName>
        <ecNumber evidence="8 10">2.3.1.274</ecNumber>
    </recommendedName>
    <alternativeName>
        <fullName evidence="10">Acyl-ACP phosphotransacylase</fullName>
    </alternativeName>
    <alternativeName>
        <fullName evidence="10">Acyl-[acyl-carrier-protein]--phosphate acyltransferase</fullName>
    </alternativeName>
    <alternativeName>
        <fullName evidence="10">Phosphate-acyl-ACP acyltransferase</fullName>
    </alternativeName>
</protein>
<keyword evidence="11" id="KW-0012">Acyltransferase</keyword>
<dbReference type="GO" id="GO:0005737">
    <property type="term" value="C:cytoplasm"/>
    <property type="evidence" value="ECO:0007669"/>
    <property type="project" value="UniProtKB-SubCell"/>
</dbReference>
<dbReference type="Gene3D" id="3.40.718.10">
    <property type="entry name" value="Isopropylmalate Dehydrogenase"/>
    <property type="match status" value="1"/>
</dbReference>
<dbReference type="Pfam" id="PF02504">
    <property type="entry name" value="FA_synthesis"/>
    <property type="match status" value="1"/>
</dbReference>
<dbReference type="AlphaFoldDB" id="A0A931PUU2"/>
<keyword evidence="3 10" id="KW-0444">Lipid biosynthesis</keyword>
<gene>
    <name evidence="10 11" type="primary">plsX</name>
    <name evidence="11" type="ORF">HYR64_00320</name>
</gene>
<evidence type="ECO:0000256" key="4">
    <source>
        <dbReference type="ARBA" id="ARBA00022679"/>
    </source>
</evidence>
<proteinExistence type="inferred from homology"/>
<dbReference type="GO" id="GO:0008654">
    <property type="term" value="P:phospholipid biosynthetic process"/>
    <property type="evidence" value="ECO:0007669"/>
    <property type="project" value="UniProtKB-KW"/>
</dbReference>
<dbReference type="PANTHER" id="PTHR30100">
    <property type="entry name" value="FATTY ACID/PHOSPHOLIPID SYNTHESIS PROTEIN PLSX"/>
    <property type="match status" value="1"/>
</dbReference>
<sequence length="332" mass="35606">MNVALDAMGGDHAPGEIVRGALDAAQLLHGRLLLVGDPDLIVMHLPARRPANLEIVAASEAVGMHEKPLEAYRTKKDSSLRIGANLVKDGLAQAFVSAGNTGAAAATCQLTWRTMPGIHRPAIASAIPNRDGQFLLLDAGASPDVDPEDMLDFALMGRAYAQRVLGKPNPGVHLLNIGEEEGKGNQFAKEAYQHLSGHSWFRGNIESKDMFAKPCDVVVCEAFVGNAVLKTAEGVAELMISLLSERLPKSRLARLPYFPLKSLIKPFQERLDWGAVGGSPLLGLNGLCIIAHGRSHARAIKNAVLLAQRAIEANLVEAIRDSVQEEMAQHHA</sequence>
<dbReference type="GO" id="GO:0043811">
    <property type="term" value="F:phosphate:acyl-[acyl carrier protein] acyltransferase activity"/>
    <property type="evidence" value="ECO:0007669"/>
    <property type="project" value="UniProtKB-UniRule"/>
</dbReference>
<evidence type="ECO:0000256" key="3">
    <source>
        <dbReference type="ARBA" id="ARBA00022516"/>
    </source>
</evidence>
<organism evidence="11 12">
    <name type="scientific">Fimbriimonas ginsengisoli</name>
    <dbReference type="NCBI Taxonomy" id="1005039"/>
    <lineage>
        <taxon>Bacteria</taxon>
        <taxon>Bacillati</taxon>
        <taxon>Armatimonadota</taxon>
        <taxon>Fimbriimonadia</taxon>
        <taxon>Fimbriimonadales</taxon>
        <taxon>Fimbriimonadaceae</taxon>
        <taxon>Fimbriimonas</taxon>
    </lineage>
</organism>
<comment type="catalytic activity">
    <reaction evidence="1 10">
        <text>a fatty acyl-[ACP] + phosphate = an acyl phosphate + holo-[ACP]</text>
        <dbReference type="Rhea" id="RHEA:42292"/>
        <dbReference type="Rhea" id="RHEA-COMP:9685"/>
        <dbReference type="Rhea" id="RHEA-COMP:14125"/>
        <dbReference type="ChEBI" id="CHEBI:43474"/>
        <dbReference type="ChEBI" id="CHEBI:59918"/>
        <dbReference type="ChEBI" id="CHEBI:64479"/>
        <dbReference type="ChEBI" id="CHEBI:138651"/>
        <dbReference type="EC" id="2.3.1.274"/>
    </reaction>
</comment>
<keyword evidence="5 10" id="KW-0443">Lipid metabolism</keyword>
<evidence type="ECO:0000256" key="8">
    <source>
        <dbReference type="ARBA" id="ARBA00024069"/>
    </source>
</evidence>
<comment type="subunit">
    <text evidence="9 10">Homodimer. Probably interacts with PlsY.</text>
</comment>
<evidence type="ECO:0000256" key="5">
    <source>
        <dbReference type="ARBA" id="ARBA00023098"/>
    </source>
</evidence>
<name>A0A931PUU2_FIMGI</name>
<accession>A0A931PUU2</accession>
<dbReference type="SUPFAM" id="SSF53659">
    <property type="entry name" value="Isocitrate/Isopropylmalate dehydrogenase-like"/>
    <property type="match status" value="1"/>
</dbReference>
<dbReference type="PIRSF" id="PIRSF002465">
    <property type="entry name" value="Phsphlp_syn_PlsX"/>
    <property type="match status" value="1"/>
</dbReference>
<dbReference type="GO" id="GO:0006633">
    <property type="term" value="P:fatty acid biosynthetic process"/>
    <property type="evidence" value="ECO:0007669"/>
    <property type="project" value="UniProtKB-UniRule"/>
</dbReference>
<evidence type="ECO:0000313" key="12">
    <source>
        <dbReference type="Proteomes" id="UP000727962"/>
    </source>
</evidence>
<comment type="pathway">
    <text evidence="10">Lipid metabolism; phospholipid metabolism.</text>
</comment>
<dbReference type="EC" id="2.3.1.274" evidence="8 10"/>
<evidence type="ECO:0000256" key="10">
    <source>
        <dbReference type="HAMAP-Rule" id="MF_00019"/>
    </source>
</evidence>
<evidence type="ECO:0000256" key="9">
    <source>
        <dbReference type="ARBA" id="ARBA00046608"/>
    </source>
</evidence>
<evidence type="ECO:0000256" key="2">
    <source>
        <dbReference type="ARBA" id="ARBA00022490"/>
    </source>
</evidence>
<dbReference type="PANTHER" id="PTHR30100:SF1">
    <property type="entry name" value="PHOSPHATE ACYLTRANSFERASE"/>
    <property type="match status" value="1"/>
</dbReference>
<evidence type="ECO:0000256" key="1">
    <source>
        <dbReference type="ARBA" id="ARBA00001232"/>
    </source>
</evidence>
<dbReference type="HAMAP" id="MF_00019">
    <property type="entry name" value="PlsX"/>
    <property type="match status" value="1"/>
</dbReference>
<keyword evidence="6 10" id="KW-0594">Phospholipid biosynthesis</keyword>
<keyword evidence="4 10" id="KW-0808">Transferase</keyword>
<evidence type="ECO:0000256" key="7">
    <source>
        <dbReference type="ARBA" id="ARBA00023264"/>
    </source>
</evidence>
<comment type="subcellular location">
    <subcellularLocation>
        <location evidence="10">Cytoplasm</location>
    </subcellularLocation>
    <text evidence="10">Associated with the membrane possibly through PlsY.</text>
</comment>
<comment type="function">
    <text evidence="10">Catalyzes the reversible formation of acyl-phosphate (acyl-PO(4)) from acyl-[acyl-carrier-protein] (acyl-ACP). This enzyme utilizes acyl-ACP as fatty acyl donor, but not acyl-CoA.</text>
</comment>
<dbReference type="EMBL" id="JACOSL010000003">
    <property type="protein sequence ID" value="MBI1755535.1"/>
    <property type="molecule type" value="Genomic_DNA"/>
</dbReference>
<dbReference type="InterPro" id="IPR012281">
    <property type="entry name" value="Phospholipid_synth_PlsX-like"/>
</dbReference>
<dbReference type="NCBIfam" id="TIGR00182">
    <property type="entry name" value="plsX"/>
    <property type="match status" value="1"/>
</dbReference>
<comment type="caution">
    <text evidence="11">The sequence shown here is derived from an EMBL/GenBank/DDBJ whole genome shotgun (WGS) entry which is preliminary data.</text>
</comment>
<keyword evidence="2 10" id="KW-0963">Cytoplasm</keyword>
<evidence type="ECO:0000313" key="11">
    <source>
        <dbReference type="EMBL" id="MBI1755535.1"/>
    </source>
</evidence>
<comment type="similarity">
    <text evidence="10">Belongs to the PlsX family.</text>
</comment>
<keyword evidence="7 10" id="KW-1208">Phospholipid metabolism</keyword>
<evidence type="ECO:0000256" key="6">
    <source>
        <dbReference type="ARBA" id="ARBA00023209"/>
    </source>
</evidence>